<protein>
    <submittedName>
        <fullName evidence="2">Transporter</fullName>
    </submittedName>
</protein>
<name>A0ABW0QHA2_9GAMM</name>
<evidence type="ECO:0000256" key="1">
    <source>
        <dbReference type="SAM" id="SignalP"/>
    </source>
</evidence>
<sequence>MSRIDNAKGAACWLCHGAWLLALVAPLAMAQDVTTAALQRQSRDDAWWTGPMLANSAETLPPGHILVEPYVYDAMSHKVDAFGSRAYVLYGVTDDFTVGFIPIIGYNRVSGGPNSSGIRLGDQILQAQYRLIRYHEGSWVPTVSLMLQQALPTGRYDRLGSRPANGMGRGAYATTLGVNAQSYFWMPNGRILRMRLNVSGTVAGHADVDGVSVYGTGPSFRGRAHPGNNFYVDTSLEYSLTTRWVLAMDLLYSHNDSTHVTGIDDSLDPATLPLPVRVDSGSSDTVGFAPAVEYSWTPNIGVLLGVRVLAGGHNTRRSVTPAIAINYVH</sequence>
<comment type="caution">
    <text evidence="2">The sequence shown here is derived from an EMBL/GenBank/DDBJ whole genome shotgun (WGS) entry which is preliminary data.</text>
</comment>
<gene>
    <name evidence="2" type="ORF">ACFPPA_00225</name>
</gene>
<feature type="signal peptide" evidence="1">
    <location>
        <begin position="1"/>
        <end position="30"/>
    </location>
</feature>
<dbReference type="InterPro" id="IPR025737">
    <property type="entry name" value="FApF"/>
</dbReference>
<accession>A0ABW0QHA2</accession>
<dbReference type="Pfam" id="PF13557">
    <property type="entry name" value="Phenol_MetA_deg"/>
    <property type="match status" value="1"/>
</dbReference>
<keyword evidence="1" id="KW-0732">Signal</keyword>
<evidence type="ECO:0000313" key="3">
    <source>
        <dbReference type="Proteomes" id="UP001596114"/>
    </source>
</evidence>
<reference evidence="3" key="1">
    <citation type="journal article" date="2019" name="Int. J. Syst. Evol. Microbiol.">
        <title>The Global Catalogue of Microorganisms (GCM) 10K type strain sequencing project: providing services to taxonomists for standard genome sequencing and annotation.</title>
        <authorList>
            <consortium name="The Broad Institute Genomics Platform"/>
            <consortium name="The Broad Institute Genome Sequencing Center for Infectious Disease"/>
            <person name="Wu L."/>
            <person name="Ma J."/>
        </authorList>
    </citation>
    <scope>NUCLEOTIDE SEQUENCE [LARGE SCALE GENOMIC DNA]</scope>
    <source>
        <strain evidence="3">CGMCC 1.16619</strain>
    </source>
</reference>
<feature type="chain" id="PRO_5045063213" evidence="1">
    <location>
        <begin position="31"/>
        <end position="329"/>
    </location>
</feature>
<organism evidence="2 3">
    <name type="scientific">Rhodanobacter ginsengisoli</name>
    <dbReference type="NCBI Taxonomy" id="418646"/>
    <lineage>
        <taxon>Bacteria</taxon>
        <taxon>Pseudomonadati</taxon>
        <taxon>Pseudomonadota</taxon>
        <taxon>Gammaproteobacteria</taxon>
        <taxon>Lysobacterales</taxon>
        <taxon>Rhodanobacteraceae</taxon>
        <taxon>Rhodanobacter</taxon>
    </lineage>
</organism>
<dbReference type="Proteomes" id="UP001596114">
    <property type="component" value="Unassembled WGS sequence"/>
</dbReference>
<dbReference type="EMBL" id="JBHSNF010000001">
    <property type="protein sequence ID" value="MFC5524158.1"/>
    <property type="molecule type" value="Genomic_DNA"/>
</dbReference>
<proteinExistence type="predicted"/>
<keyword evidence="3" id="KW-1185">Reference proteome</keyword>
<dbReference type="RefSeq" id="WP_377316099.1">
    <property type="nucleotide sequence ID" value="NZ_JBHSNF010000001.1"/>
</dbReference>
<evidence type="ECO:0000313" key="2">
    <source>
        <dbReference type="EMBL" id="MFC5524158.1"/>
    </source>
</evidence>